<dbReference type="EMBL" id="AJJU01000043">
    <property type="protein sequence ID" value="EID71642.1"/>
    <property type="molecule type" value="Genomic_DNA"/>
</dbReference>
<organism evidence="1 2">
    <name type="scientific">Imtechella halotolerans K1</name>
    <dbReference type="NCBI Taxonomy" id="946077"/>
    <lineage>
        <taxon>Bacteria</taxon>
        <taxon>Pseudomonadati</taxon>
        <taxon>Bacteroidota</taxon>
        <taxon>Flavobacteriia</taxon>
        <taxon>Flavobacteriales</taxon>
        <taxon>Flavobacteriaceae</taxon>
        <taxon>Imtechella</taxon>
    </lineage>
</organism>
<dbReference type="RefSeq" id="WP_008241621.1">
    <property type="nucleotide sequence ID" value="NZ_AJJU01000043.1"/>
</dbReference>
<comment type="caution">
    <text evidence="1">The sequence shown here is derived from an EMBL/GenBank/DDBJ whole genome shotgun (WGS) entry which is preliminary data.</text>
</comment>
<accession>I0W5H6</accession>
<evidence type="ECO:0000313" key="1">
    <source>
        <dbReference type="EMBL" id="EID71642.1"/>
    </source>
</evidence>
<keyword evidence="2" id="KW-1185">Reference proteome</keyword>
<evidence type="ECO:0000313" key="2">
    <source>
        <dbReference type="Proteomes" id="UP000005938"/>
    </source>
</evidence>
<dbReference type="Proteomes" id="UP000005938">
    <property type="component" value="Unassembled WGS sequence"/>
</dbReference>
<dbReference type="STRING" id="946077.W5A_13510"/>
<sequence>MKAEYIDTALKVLMNYRKAVIHSFNGKNSDIHKGLFVVLKRLYIMALPKGAGKTKTWYAILLVIFDCLDSIKIYELSSIRKSLIML</sequence>
<protein>
    <submittedName>
        <fullName evidence="1">Uncharacterized protein</fullName>
    </submittedName>
</protein>
<dbReference type="AlphaFoldDB" id="I0W5H6"/>
<proteinExistence type="predicted"/>
<name>I0W5H6_9FLAO</name>
<reference evidence="1 2" key="1">
    <citation type="journal article" date="2012" name="J. Bacteriol.">
        <title>Genome Sequence of the Halotolerant Bacterium Imtechella halotolerans K1T.</title>
        <authorList>
            <person name="Kumar S."/>
            <person name="Vikram S."/>
            <person name="Subramanian S."/>
            <person name="Raghava G.P."/>
            <person name="Pinnaka A.K."/>
        </authorList>
    </citation>
    <scope>NUCLEOTIDE SEQUENCE [LARGE SCALE GENOMIC DNA]</scope>
    <source>
        <strain evidence="1 2">K1</strain>
    </source>
</reference>
<gene>
    <name evidence="1" type="ORF">W5A_13510</name>
</gene>
<dbReference type="OrthoDB" id="9791543at2"/>